<dbReference type="InterPro" id="IPR002557">
    <property type="entry name" value="Chitin-bd_dom"/>
</dbReference>
<dbReference type="InterPro" id="IPR036508">
    <property type="entry name" value="Chitin-bd_dom_sf"/>
</dbReference>
<dbReference type="SMART" id="SM00494">
    <property type="entry name" value="ChtBD2"/>
    <property type="match status" value="2"/>
</dbReference>
<dbReference type="Pfam" id="PF00704">
    <property type="entry name" value="Glyco_hydro_18"/>
    <property type="match status" value="1"/>
</dbReference>
<dbReference type="SUPFAM" id="SSF51445">
    <property type="entry name" value="(Trans)glycosidases"/>
    <property type="match status" value="1"/>
</dbReference>
<dbReference type="SUPFAM" id="SSF57625">
    <property type="entry name" value="Invertebrate chitin-binding proteins"/>
    <property type="match status" value="2"/>
</dbReference>
<feature type="domain" description="Chitin-binding type-2" evidence="8">
    <location>
        <begin position="15"/>
        <end position="68"/>
    </location>
</feature>
<evidence type="ECO:0000313" key="11">
    <source>
        <dbReference type="Proteomes" id="UP001642540"/>
    </source>
</evidence>
<dbReference type="InterPro" id="IPR011583">
    <property type="entry name" value="Chitinase_II/V-like_cat"/>
</dbReference>
<dbReference type="Gene3D" id="3.10.50.10">
    <property type="match status" value="1"/>
</dbReference>
<keyword evidence="5 6" id="KW-0326">Glycosidase</keyword>
<protein>
    <recommendedName>
        <fullName evidence="12">Chitinase 3</fullName>
    </recommendedName>
</protein>
<comment type="similarity">
    <text evidence="1">Belongs to the glycosyl hydrolase 18 family. Chitinase class II subfamily.</text>
</comment>
<evidence type="ECO:0000256" key="2">
    <source>
        <dbReference type="ARBA" id="ARBA00022669"/>
    </source>
</evidence>
<dbReference type="PROSITE" id="PS50940">
    <property type="entry name" value="CHIT_BIND_II"/>
    <property type="match status" value="2"/>
</dbReference>
<evidence type="ECO:0000313" key="10">
    <source>
        <dbReference type="EMBL" id="CAL8134680.1"/>
    </source>
</evidence>
<feature type="region of interest" description="Disordered" evidence="7">
    <location>
        <begin position="587"/>
        <end position="618"/>
    </location>
</feature>
<keyword evidence="11" id="KW-1185">Reference proteome</keyword>
<evidence type="ECO:0000259" key="8">
    <source>
        <dbReference type="PROSITE" id="PS50940"/>
    </source>
</evidence>
<dbReference type="PROSITE" id="PS51910">
    <property type="entry name" value="GH18_2"/>
    <property type="match status" value="1"/>
</dbReference>
<dbReference type="Gene3D" id="3.20.20.80">
    <property type="entry name" value="Glycosidases"/>
    <property type="match status" value="1"/>
</dbReference>
<evidence type="ECO:0000256" key="4">
    <source>
        <dbReference type="ARBA" id="ARBA00023157"/>
    </source>
</evidence>
<dbReference type="PROSITE" id="PS01095">
    <property type="entry name" value="GH18_1"/>
    <property type="match status" value="1"/>
</dbReference>
<evidence type="ECO:0000259" key="9">
    <source>
        <dbReference type="PROSITE" id="PS51910"/>
    </source>
</evidence>
<feature type="compositionally biased region" description="Low complexity" evidence="7">
    <location>
        <begin position="149"/>
        <end position="209"/>
    </location>
</feature>
<sequence length="618" mass="69103">MVSACVSQVSSLTAGHECTWLYRENPDDCSSYYQCLGGNSVLRRCPPQLHWNAEGSYCDWEVRADCLIKRKEETTRQVLNGISGTYKNWFNGIKDDCNDGSFKPNPTDCNKYYQCVHGDWVPRSCSGGLNWNSKLNTCDWPSNANCKPSSSVSTSDSDQPQPGPQQIVATTTTTSTTTSGTTTTSRPTTTTKPPTTTSATTSKPQSSQTQYPILIGPNPSAYKIVCYYSSWANYRPDKGKFTPGDIDPTKCTHIIYAFAAMNADTYKLEMGDQWVDGPDGLKGYEQVTSFRQFGVKVLIAVGGWVDSGHPKWGQMLKDPTKMQIFIDSCYDFINKWGFDGIDLDYEYPTCPNCNCNFDSSVERSGFVILVKGLRQKFGEERLITAAVSANENIMREAYDIPSLSKSLSFFNVMAYDIHGSWEKITGHNAPFKRYDPDEAAYLNVEYAVRQYLASNAPPEKICVGVPFHAQNFELASNTETGLRAKAVGPGPAGPFTKQKGMLAYYEVCTRNWTTVHDSENRMGPYSYQNMQWVSYDDTDIIETKCEFVKDLGLGGVMIWSLDLDDFRGDCGPKYPLLKTINNALRNSTRVSTKAPTPTRPLKLSKPRRKAVSKRYRRS</sequence>
<accession>A0ABP1RSK6</accession>
<dbReference type="InterPro" id="IPR050314">
    <property type="entry name" value="Glycosyl_Hydrlase_18"/>
</dbReference>
<feature type="compositionally biased region" description="Basic residues" evidence="7">
    <location>
        <begin position="602"/>
        <end position="618"/>
    </location>
</feature>
<dbReference type="Pfam" id="PF01607">
    <property type="entry name" value="CBM_14"/>
    <property type="match status" value="2"/>
</dbReference>
<comment type="caution">
    <text evidence="10">The sequence shown here is derived from an EMBL/GenBank/DDBJ whole genome shotgun (WGS) entry which is preliminary data.</text>
</comment>
<evidence type="ECO:0000256" key="5">
    <source>
        <dbReference type="ARBA" id="ARBA00023295"/>
    </source>
</evidence>
<dbReference type="SUPFAM" id="SSF54556">
    <property type="entry name" value="Chitinase insertion domain"/>
    <property type="match status" value="1"/>
</dbReference>
<feature type="region of interest" description="Disordered" evidence="7">
    <location>
        <begin position="149"/>
        <end position="212"/>
    </location>
</feature>
<reference evidence="10 11" key="1">
    <citation type="submission" date="2024-08" db="EMBL/GenBank/DDBJ databases">
        <authorList>
            <person name="Cucini C."/>
            <person name="Frati F."/>
        </authorList>
    </citation>
    <scope>NUCLEOTIDE SEQUENCE [LARGE SCALE GENOMIC DNA]</scope>
</reference>
<organism evidence="10 11">
    <name type="scientific">Orchesella dallaii</name>
    <dbReference type="NCBI Taxonomy" id="48710"/>
    <lineage>
        <taxon>Eukaryota</taxon>
        <taxon>Metazoa</taxon>
        <taxon>Ecdysozoa</taxon>
        <taxon>Arthropoda</taxon>
        <taxon>Hexapoda</taxon>
        <taxon>Collembola</taxon>
        <taxon>Entomobryomorpha</taxon>
        <taxon>Entomobryoidea</taxon>
        <taxon>Orchesellidae</taxon>
        <taxon>Orchesellinae</taxon>
        <taxon>Orchesella</taxon>
    </lineage>
</organism>
<dbReference type="InterPro" id="IPR017853">
    <property type="entry name" value="GH"/>
</dbReference>
<keyword evidence="2" id="KW-0147">Chitin-binding</keyword>
<dbReference type="PANTHER" id="PTHR11177:SF359">
    <property type="entry name" value="CHITINASE 10-RELATED"/>
    <property type="match status" value="1"/>
</dbReference>
<keyword evidence="4" id="KW-1015">Disulfide bond</keyword>
<evidence type="ECO:0000256" key="3">
    <source>
        <dbReference type="ARBA" id="ARBA00022801"/>
    </source>
</evidence>
<dbReference type="EMBL" id="CAXLJM020000105">
    <property type="protein sequence ID" value="CAL8134680.1"/>
    <property type="molecule type" value="Genomic_DNA"/>
</dbReference>
<dbReference type="InterPro" id="IPR029070">
    <property type="entry name" value="Chitinase_insertion_sf"/>
</dbReference>
<evidence type="ECO:0000256" key="7">
    <source>
        <dbReference type="SAM" id="MobiDB-lite"/>
    </source>
</evidence>
<dbReference type="Proteomes" id="UP001642540">
    <property type="component" value="Unassembled WGS sequence"/>
</dbReference>
<dbReference type="PANTHER" id="PTHR11177">
    <property type="entry name" value="CHITINASE"/>
    <property type="match status" value="1"/>
</dbReference>
<feature type="domain" description="Chitin-binding type-2" evidence="8">
    <location>
        <begin position="94"/>
        <end position="148"/>
    </location>
</feature>
<evidence type="ECO:0000256" key="1">
    <source>
        <dbReference type="ARBA" id="ARBA00009121"/>
    </source>
</evidence>
<feature type="domain" description="GH18" evidence="9">
    <location>
        <begin position="222"/>
        <end position="587"/>
    </location>
</feature>
<dbReference type="Gene3D" id="2.170.140.10">
    <property type="entry name" value="Chitin binding domain"/>
    <property type="match status" value="2"/>
</dbReference>
<dbReference type="SMART" id="SM00636">
    <property type="entry name" value="Glyco_18"/>
    <property type="match status" value="1"/>
</dbReference>
<dbReference type="InterPro" id="IPR001579">
    <property type="entry name" value="Glyco_hydro_18_chit_AS"/>
</dbReference>
<name>A0ABP1RSK6_9HEXA</name>
<proteinExistence type="inferred from homology"/>
<evidence type="ECO:0000256" key="6">
    <source>
        <dbReference type="RuleBase" id="RU000489"/>
    </source>
</evidence>
<evidence type="ECO:0008006" key="12">
    <source>
        <dbReference type="Google" id="ProtNLM"/>
    </source>
</evidence>
<keyword evidence="3 6" id="KW-0378">Hydrolase</keyword>
<dbReference type="InterPro" id="IPR001223">
    <property type="entry name" value="Glyco_hydro18_cat"/>
</dbReference>
<gene>
    <name evidence="10" type="ORF">ODALV1_LOCUS25633</name>
</gene>